<organism evidence="2">
    <name type="scientific">marine sediment metagenome</name>
    <dbReference type="NCBI Taxonomy" id="412755"/>
    <lineage>
        <taxon>unclassified sequences</taxon>
        <taxon>metagenomes</taxon>
        <taxon>ecological metagenomes</taxon>
    </lineage>
</organism>
<comment type="caution">
    <text evidence="2">The sequence shown here is derived from an EMBL/GenBank/DDBJ whole genome shotgun (WGS) entry which is preliminary data.</text>
</comment>
<protein>
    <recommendedName>
        <fullName evidence="1">Phage head morphogenesis domain-containing protein</fullName>
    </recommendedName>
</protein>
<dbReference type="Pfam" id="PF04233">
    <property type="entry name" value="Phage_Mu_F"/>
    <property type="match status" value="1"/>
</dbReference>
<dbReference type="EMBL" id="LAZR01002882">
    <property type="protein sequence ID" value="KKN24452.1"/>
    <property type="molecule type" value="Genomic_DNA"/>
</dbReference>
<feature type="domain" description="Phage head morphogenesis" evidence="1">
    <location>
        <begin position="111"/>
        <end position="190"/>
    </location>
</feature>
<evidence type="ECO:0000313" key="2">
    <source>
        <dbReference type="EMBL" id="KKN24452.1"/>
    </source>
</evidence>
<proteinExistence type="predicted"/>
<reference evidence="2" key="1">
    <citation type="journal article" date="2015" name="Nature">
        <title>Complex archaea that bridge the gap between prokaryotes and eukaryotes.</title>
        <authorList>
            <person name="Spang A."/>
            <person name="Saw J.H."/>
            <person name="Jorgensen S.L."/>
            <person name="Zaremba-Niedzwiedzka K."/>
            <person name="Martijn J."/>
            <person name="Lind A.E."/>
            <person name="van Eijk R."/>
            <person name="Schleper C."/>
            <person name="Guy L."/>
            <person name="Ettema T.J."/>
        </authorList>
    </citation>
    <scope>NUCLEOTIDE SEQUENCE</scope>
</reference>
<sequence>MITPEERDNIFKGIWSGVITVFAPPVVLFSDTWKELQKGLFRGFGGTLADFTERTADFKILTRLNENVNKFSAAKTFQNVSDTQNFVLDAGGNLRPFTEFRADALKIFDKYNKNWLRTEFETTVAGAQSAVQWQDIQRDKKTLPLLKYQTAGDDRVRPLHAAWDGIVKPVDDPFWDTHNPPCDWACRCIAIQLEEGEEKTTNLGDHLKTVKEQTKGEIKSLENDSKIFNINPGKHKIIFPDKGRSPHPYFLVDDTFQILKDNNFNLPLS</sequence>
<evidence type="ECO:0000259" key="1">
    <source>
        <dbReference type="Pfam" id="PF04233"/>
    </source>
</evidence>
<name>A0A0F9PIX9_9ZZZZ</name>
<gene>
    <name evidence="2" type="ORF">LCGC14_0894770</name>
</gene>
<dbReference type="NCBIfam" id="TIGR01641">
    <property type="entry name" value="phageSPP1_gp7"/>
    <property type="match status" value="1"/>
</dbReference>
<accession>A0A0F9PIX9</accession>
<dbReference type="AlphaFoldDB" id="A0A0F9PIX9"/>
<dbReference type="InterPro" id="IPR006528">
    <property type="entry name" value="Phage_head_morphogenesis_dom"/>
</dbReference>